<evidence type="ECO:0000256" key="1">
    <source>
        <dbReference type="ARBA" id="ARBA00001941"/>
    </source>
</evidence>
<evidence type="ECO:0000256" key="7">
    <source>
        <dbReference type="ARBA" id="ARBA00023277"/>
    </source>
</evidence>
<evidence type="ECO:0000256" key="5">
    <source>
        <dbReference type="ARBA" id="ARBA00022729"/>
    </source>
</evidence>
<dbReference type="InterPro" id="IPR002509">
    <property type="entry name" value="NODB_dom"/>
</dbReference>
<evidence type="ECO:0000256" key="8">
    <source>
        <dbReference type="ARBA" id="ARBA00023288"/>
    </source>
</evidence>
<dbReference type="GO" id="GO:0046872">
    <property type="term" value="F:metal ion binding"/>
    <property type="evidence" value="ECO:0007669"/>
    <property type="project" value="UniProtKB-KW"/>
</dbReference>
<dbReference type="AlphaFoldDB" id="A0A4T0IT18"/>
<evidence type="ECO:0000256" key="6">
    <source>
        <dbReference type="ARBA" id="ARBA00022801"/>
    </source>
</evidence>
<feature type="domain" description="NodB homology" evidence="10">
    <location>
        <begin position="35"/>
        <end position="221"/>
    </location>
</feature>
<evidence type="ECO:0000256" key="3">
    <source>
        <dbReference type="ARBA" id="ARBA00022622"/>
    </source>
</evidence>
<reference evidence="11 12" key="1">
    <citation type="submission" date="2019-03" db="EMBL/GenBank/DDBJ databases">
        <title>Sequencing 23 genomes of Wallemia ichthyophaga.</title>
        <authorList>
            <person name="Gostincar C."/>
        </authorList>
    </citation>
    <scope>NUCLEOTIDE SEQUENCE [LARGE SCALE GENOMIC DNA]</scope>
    <source>
        <strain evidence="11 12">EXF-6200</strain>
    </source>
</reference>
<gene>
    <name evidence="11" type="ORF">E3P86_01556</name>
</gene>
<protein>
    <recommendedName>
        <fullName evidence="10">NodB homology domain-containing protein</fullName>
    </recommendedName>
</protein>
<dbReference type="SUPFAM" id="SSF88713">
    <property type="entry name" value="Glycoside hydrolase/deacetylase"/>
    <property type="match status" value="1"/>
</dbReference>
<evidence type="ECO:0000313" key="12">
    <source>
        <dbReference type="Proteomes" id="UP000310689"/>
    </source>
</evidence>
<dbReference type="PANTHER" id="PTHR46471">
    <property type="entry name" value="CHITIN DEACETYLASE"/>
    <property type="match status" value="1"/>
</dbReference>
<dbReference type="Pfam" id="PF01522">
    <property type="entry name" value="Polysacc_deac_1"/>
    <property type="match status" value="1"/>
</dbReference>
<dbReference type="PROSITE" id="PS51677">
    <property type="entry name" value="NODB"/>
    <property type="match status" value="1"/>
</dbReference>
<keyword evidence="4" id="KW-0479">Metal-binding</keyword>
<evidence type="ECO:0000313" key="11">
    <source>
        <dbReference type="EMBL" id="TIB38582.1"/>
    </source>
</evidence>
<dbReference type="GO" id="GO:0005975">
    <property type="term" value="P:carbohydrate metabolic process"/>
    <property type="evidence" value="ECO:0007669"/>
    <property type="project" value="InterPro"/>
</dbReference>
<dbReference type="InterPro" id="IPR011330">
    <property type="entry name" value="Glyco_hydro/deAcase_b/a-brl"/>
</dbReference>
<feature type="signal peptide" evidence="9">
    <location>
        <begin position="1"/>
        <end position="15"/>
    </location>
</feature>
<dbReference type="GO" id="GO:0005886">
    <property type="term" value="C:plasma membrane"/>
    <property type="evidence" value="ECO:0007669"/>
    <property type="project" value="UniProtKB-SubCell"/>
</dbReference>
<dbReference type="Gene3D" id="3.20.20.370">
    <property type="entry name" value="Glycoside hydrolase/deacetylase"/>
    <property type="match status" value="1"/>
</dbReference>
<dbReference type="GO" id="GO:0016810">
    <property type="term" value="F:hydrolase activity, acting on carbon-nitrogen (but not peptide) bonds"/>
    <property type="evidence" value="ECO:0007669"/>
    <property type="project" value="InterPro"/>
</dbReference>
<comment type="subcellular location">
    <subcellularLocation>
        <location evidence="2">Cell membrane</location>
        <topology evidence="2">Lipid-anchor</topology>
        <topology evidence="2">GPI-anchor</topology>
    </subcellularLocation>
</comment>
<keyword evidence="8" id="KW-0449">Lipoprotein</keyword>
<feature type="chain" id="PRO_5030101539" description="NodB homology domain-containing protein" evidence="9">
    <location>
        <begin position="16"/>
        <end position="265"/>
    </location>
</feature>
<keyword evidence="7" id="KW-0119">Carbohydrate metabolism</keyword>
<keyword evidence="5 9" id="KW-0732">Signal</keyword>
<dbReference type="EMBL" id="SPOI01000056">
    <property type="protein sequence ID" value="TIB38582.1"/>
    <property type="molecule type" value="Genomic_DNA"/>
</dbReference>
<keyword evidence="3" id="KW-0472">Membrane</keyword>
<evidence type="ECO:0000259" key="10">
    <source>
        <dbReference type="PROSITE" id="PS51677"/>
    </source>
</evidence>
<name>A0A4T0IT18_WALIC</name>
<keyword evidence="6" id="KW-0378">Hydrolase</keyword>
<keyword evidence="3" id="KW-0325">Glycoprotein</keyword>
<evidence type="ECO:0000256" key="9">
    <source>
        <dbReference type="SAM" id="SignalP"/>
    </source>
</evidence>
<evidence type="ECO:0000256" key="2">
    <source>
        <dbReference type="ARBA" id="ARBA00004609"/>
    </source>
</evidence>
<organism evidence="11 12">
    <name type="scientific">Wallemia ichthyophaga</name>
    <dbReference type="NCBI Taxonomy" id="245174"/>
    <lineage>
        <taxon>Eukaryota</taxon>
        <taxon>Fungi</taxon>
        <taxon>Dikarya</taxon>
        <taxon>Basidiomycota</taxon>
        <taxon>Wallemiomycotina</taxon>
        <taxon>Wallemiomycetes</taxon>
        <taxon>Wallemiales</taxon>
        <taxon>Wallemiaceae</taxon>
        <taxon>Wallemia</taxon>
    </lineage>
</organism>
<dbReference type="GO" id="GO:0098552">
    <property type="term" value="C:side of membrane"/>
    <property type="evidence" value="ECO:0007669"/>
    <property type="project" value="UniProtKB-KW"/>
</dbReference>
<keyword evidence="3" id="KW-0336">GPI-anchor</keyword>
<sequence>MFNTLAIALATTATAWPLLSSRQDQGSAAVFNCSHDFALTYDDGRPYIYGNELTDYFSNAGHLYTRFINGNNWRCIYDEDMVQSIQYSHSKGHLIGSHGWSHASFNDITREQLDSEIEQVDEALMKIIGVTTKYVRPPYGSCDAGCVDYLQNTKGKTVVQWSDDSGDSAGASSDQVINSIQKWANDGAPHLVLDHEVHQSSVETVVPAIMPFFDGRVLTTVAQCIDDAPYLQTGSLGVRDETWTCSDKPTIKATPGSNPDASGGY</sequence>
<evidence type="ECO:0000256" key="4">
    <source>
        <dbReference type="ARBA" id="ARBA00022723"/>
    </source>
</evidence>
<accession>A0A4T0IT18</accession>
<comment type="caution">
    <text evidence="11">The sequence shown here is derived from an EMBL/GenBank/DDBJ whole genome shotgun (WGS) entry which is preliminary data.</text>
</comment>
<dbReference type="Proteomes" id="UP000310689">
    <property type="component" value="Unassembled WGS sequence"/>
</dbReference>
<proteinExistence type="predicted"/>
<comment type="cofactor">
    <cofactor evidence="1">
        <name>Co(2+)</name>
        <dbReference type="ChEBI" id="CHEBI:48828"/>
    </cofactor>
</comment>
<dbReference type="PANTHER" id="PTHR46471:SF2">
    <property type="entry name" value="CHITIN DEACETYLASE-RELATED"/>
    <property type="match status" value="1"/>
</dbReference>